<dbReference type="PANTHER" id="PTHR10981">
    <property type="entry name" value="BATTENIN"/>
    <property type="match status" value="1"/>
</dbReference>
<evidence type="ECO:0000313" key="9">
    <source>
        <dbReference type="RefSeq" id="XP_031550597.1"/>
    </source>
</evidence>
<dbReference type="RefSeq" id="XP_031550597.1">
    <property type="nucleotide sequence ID" value="XM_031694737.1"/>
</dbReference>
<dbReference type="PRINTS" id="PR01315">
    <property type="entry name" value="BATTENIN"/>
</dbReference>
<protein>
    <recommendedName>
        <fullName evidence="7">Battenin</fullName>
    </recommendedName>
</protein>
<evidence type="ECO:0000256" key="2">
    <source>
        <dbReference type="ARBA" id="ARBA00007467"/>
    </source>
</evidence>
<keyword evidence="7" id="KW-0458">Lysosome</keyword>
<dbReference type="CDD" id="cd06174">
    <property type="entry name" value="MFS"/>
    <property type="match status" value="1"/>
</dbReference>
<comment type="similarity">
    <text evidence="2 7">Belongs to the battenin family.</text>
</comment>
<evidence type="ECO:0000256" key="5">
    <source>
        <dbReference type="ARBA" id="ARBA00022989"/>
    </source>
</evidence>
<keyword evidence="5 7" id="KW-1133">Transmembrane helix</keyword>
<dbReference type="GO" id="GO:0005765">
    <property type="term" value="C:lysosomal membrane"/>
    <property type="evidence" value="ECO:0007669"/>
    <property type="project" value="UniProtKB-SubCell"/>
</dbReference>
<organism evidence="8 9">
    <name type="scientific">Actinia tenebrosa</name>
    <name type="common">Australian red waratah sea anemone</name>
    <dbReference type="NCBI Taxonomy" id="6105"/>
    <lineage>
        <taxon>Eukaryota</taxon>
        <taxon>Metazoa</taxon>
        <taxon>Cnidaria</taxon>
        <taxon>Anthozoa</taxon>
        <taxon>Hexacorallia</taxon>
        <taxon>Actiniaria</taxon>
        <taxon>Actiniidae</taxon>
        <taxon>Actinia</taxon>
    </lineage>
</organism>
<keyword evidence="8" id="KW-1185">Reference proteome</keyword>
<dbReference type="KEGG" id="aten:116288016"/>
<dbReference type="Gene3D" id="1.20.1250.20">
    <property type="entry name" value="MFS general substrate transporter like domains"/>
    <property type="match status" value="1"/>
</dbReference>
<dbReference type="GO" id="GO:0051453">
    <property type="term" value="P:regulation of intracellular pH"/>
    <property type="evidence" value="ECO:0007669"/>
    <property type="project" value="TreeGrafter"/>
</dbReference>
<feature type="transmembrane region" description="Helical" evidence="7">
    <location>
        <begin position="376"/>
        <end position="394"/>
    </location>
</feature>
<feature type="transmembrane region" description="Helical" evidence="7">
    <location>
        <begin position="104"/>
        <end position="125"/>
    </location>
</feature>
<feature type="transmembrane region" description="Helical" evidence="7">
    <location>
        <begin position="414"/>
        <end position="435"/>
    </location>
</feature>
<evidence type="ECO:0000256" key="7">
    <source>
        <dbReference type="RuleBase" id="RU361113"/>
    </source>
</evidence>
<comment type="subcellular location">
    <subcellularLocation>
        <location evidence="1">Endomembrane system</location>
        <topology evidence="1">Multi-pass membrane protein</topology>
    </subcellularLocation>
    <subcellularLocation>
        <location evidence="7">Lysosome membrane</location>
        <topology evidence="7">Multi-pass membrane protein</topology>
    </subcellularLocation>
</comment>
<sequence>MSLKYKGLRDQPTMWQKLKRALCNFVPRKYDDEKPDKETTSALNIVCFLVFGTLSFFNQEMLLTAAEDILSGNKVPTAAVLVTFVTPLMAVKIFFPWFIQKIPYWFKILVIMLFMMSGILIIAYADDIRLKMFGIALNAMATGASELVLLSLTAFYPQICISSYVAGTGISSLVAPLYYTGVTTWNCVSPRTAILITAPWSILYLIFYAMLDKEPVHEAAASLQNLNTRVSYEKIKESDGENSDEDEVEHFSKDRAIKKKSTSLGCNEKMNVSWKLVPFIVPLALSFFAEYLVNSSVVTTISFPKSGIAPRDHYQYYSLAYRIGKFVGRSYLFLFSFLVDVSSLLKCRHTWIFALINLLQLMLFLFESWYHFLPGLWLAIVLCSTVGLVSGLIVLHSPHSVASVLAPEELEFGFGLLTVGNAVGGFIAGLVGLAVEPYLRKECVLHFASQKEFCFTRQRNATGWTSNLHC</sequence>
<feature type="transmembrane region" description="Helical" evidence="7">
    <location>
        <begin position="192"/>
        <end position="211"/>
    </location>
</feature>
<feature type="transmembrane region" description="Helical" evidence="7">
    <location>
        <begin position="132"/>
        <end position="155"/>
    </location>
</feature>
<feature type="transmembrane region" description="Helical" evidence="7">
    <location>
        <begin position="39"/>
        <end position="57"/>
    </location>
</feature>
<reference evidence="9" key="1">
    <citation type="submission" date="2025-08" db="UniProtKB">
        <authorList>
            <consortium name="RefSeq"/>
        </authorList>
    </citation>
    <scope>IDENTIFICATION</scope>
    <source>
        <tissue evidence="9">Tentacle</tissue>
    </source>
</reference>
<dbReference type="Pfam" id="PF02487">
    <property type="entry name" value="CLN3"/>
    <property type="match status" value="1"/>
</dbReference>
<dbReference type="PANTHER" id="PTHR10981:SF0">
    <property type="entry name" value="BATTENIN"/>
    <property type="match status" value="1"/>
</dbReference>
<keyword evidence="3" id="KW-0813">Transport</keyword>
<accession>A0A6P8HD21</accession>
<dbReference type="OrthoDB" id="5965864at2759"/>
<dbReference type="GO" id="GO:0012505">
    <property type="term" value="C:endomembrane system"/>
    <property type="evidence" value="ECO:0007669"/>
    <property type="project" value="UniProtKB-SubCell"/>
</dbReference>
<proteinExistence type="inferred from homology"/>
<dbReference type="InterPro" id="IPR003492">
    <property type="entry name" value="Battenin_disease_Cln3"/>
</dbReference>
<dbReference type="InParanoid" id="A0A6P8HD21"/>
<dbReference type="SUPFAM" id="SSF103473">
    <property type="entry name" value="MFS general substrate transporter"/>
    <property type="match status" value="1"/>
</dbReference>
<dbReference type="Proteomes" id="UP000515163">
    <property type="component" value="Unplaced"/>
</dbReference>
<keyword evidence="6 7" id="KW-0472">Membrane</keyword>
<evidence type="ECO:0000256" key="3">
    <source>
        <dbReference type="ARBA" id="ARBA00022448"/>
    </source>
</evidence>
<evidence type="ECO:0000313" key="8">
    <source>
        <dbReference type="Proteomes" id="UP000515163"/>
    </source>
</evidence>
<evidence type="ECO:0000256" key="1">
    <source>
        <dbReference type="ARBA" id="ARBA00004127"/>
    </source>
</evidence>
<dbReference type="AlphaFoldDB" id="A0A6P8HD21"/>
<evidence type="ECO:0000256" key="4">
    <source>
        <dbReference type="ARBA" id="ARBA00022692"/>
    </source>
</evidence>
<feature type="transmembrane region" description="Helical" evidence="7">
    <location>
        <begin position="351"/>
        <end position="369"/>
    </location>
</feature>
<feature type="transmembrane region" description="Helical" evidence="7">
    <location>
        <begin position="78"/>
        <end position="98"/>
    </location>
</feature>
<name>A0A6P8HD21_ACTTE</name>
<feature type="transmembrane region" description="Helical" evidence="7">
    <location>
        <begin position="279"/>
        <end position="298"/>
    </location>
</feature>
<dbReference type="GeneID" id="116288016"/>
<gene>
    <name evidence="9" type="primary">LOC116288016</name>
</gene>
<keyword evidence="4 7" id="KW-0812">Transmembrane</keyword>
<feature type="transmembrane region" description="Helical" evidence="7">
    <location>
        <begin position="161"/>
        <end position="180"/>
    </location>
</feature>
<evidence type="ECO:0000256" key="6">
    <source>
        <dbReference type="ARBA" id="ARBA00023136"/>
    </source>
</evidence>
<dbReference type="InterPro" id="IPR036259">
    <property type="entry name" value="MFS_trans_sf"/>
</dbReference>